<organism evidence="1 2">
    <name type="scientific">Algoriphagus boritolerans DSM 17298 = JCM 18970</name>
    <dbReference type="NCBI Taxonomy" id="1120964"/>
    <lineage>
        <taxon>Bacteria</taxon>
        <taxon>Pseudomonadati</taxon>
        <taxon>Bacteroidota</taxon>
        <taxon>Cytophagia</taxon>
        <taxon>Cytophagales</taxon>
        <taxon>Cyclobacteriaceae</taxon>
        <taxon>Algoriphagus</taxon>
    </lineage>
</organism>
<protein>
    <submittedName>
        <fullName evidence="1">Uncharacterized protein</fullName>
    </submittedName>
</protein>
<gene>
    <name evidence="1" type="ORF">SAMN03080598_01810</name>
</gene>
<evidence type="ECO:0000313" key="2">
    <source>
        <dbReference type="Proteomes" id="UP000236736"/>
    </source>
</evidence>
<dbReference type="Proteomes" id="UP000236736">
    <property type="component" value="Unassembled WGS sequence"/>
</dbReference>
<reference evidence="2" key="1">
    <citation type="submission" date="2016-10" db="EMBL/GenBank/DDBJ databases">
        <authorList>
            <person name="Varghese N."/>
            <person name="Submissions S."/>
        </authorList>
    </citation>
    <scope>NUCLEOTIDE SEQUENCE [LARGE SCALE GENOMIC DNA]</scope>
    <source>
        <strain evidence="2">DSM 17298</strain>
    </source>
</reference>
<name>A0A1H5VUT3_9BACT</name>
<dbReference type="AlphaFoldDB" id="A0A1H5VUT3"/>
<accession>A0A1H5VUT3</accession>
<evidence type="ECO:0000313" key="1">
    <source>
        <dbReference type="EMBL" id="SEF90903.1"/>
    </source>
</evidence>
<dbReference type="EMBL" id="FNVR01000008">
    <property type="protein sequence ID" value="SEF90903.1"/>
    <property type="molecule type" value="Genomic_DNA"/>
</dbReference>
<feature type="non-terminal residue" evidence="1">
    <location>
        <position position="1"/>
    </location>
</feature>
<keyword evidence="2" id="KW-1185">Reference proteome</keyword>
<sequence length="48" mass="5819">YQLSYGIWYFIFLENFVKLSLILPNWWIRLAFCPINAVIGLQIYDSEF</sequence>
<proteinExistence type="predicted"/>